<accession>N6TQG4</accession>
<reference evidence="1" key="1">
    <citation type="journal article" date="2013" name="Genome Biol.">
        <title>Draft genome of the mountain pine beetle, Dendroctonus ponderosae Hopkins, a major forest pest.</title>
        <authorList>
            <person name="Keeling C.I."/>
            <person name="Yuen M.M."/>
            <person name="Liao N.Y."/>
            <person name="Docking T.R."/>
            <person name="Chan S.K."/>
            <person name="Taylor G.A."/>
            <person name="Palmquist D.L."/>
            <person name="Jackman S.D."/>
            <person name="Nguyen A."/>
            <person name="Li M."/>
            <person name="Henderson H."/>
            <person name="Janes J.K."/>
            <person name="Zhao Y."/>
            <person name="Pandoh P."/>
            <person name="Moore R."/>
            <person name="Sperling F.A."/>
            <person name="Huber D.P."/>
            <person name="Birol I."/>
            <person name="Jones S.J."/>
            <person name="Bohlmann J."/>
        </authorList>
    </citation>
    <scope>NUCLEOTIDE SEQUENCE</scope>
</reference>
<feature type="non-terminal residue" evidence="1">
    <location>
        <position position="1"/>
    </location>
</feature>
<dbReference type="HOGENOM" id="CLU_3417462_0_0_1"/>
<dbReference type="EMBL" id="KB738174">
    <property type="protein sequence ID" value="ENN82744.1"/>
    <property type="molecule type" value="Genomic_DNA"/>
</dbReference>
<name>N6TQG4_DENPD</name>
<evidence type="ECO:0000313" key="1">
    <source>
        <dbReference type="EMBL" id="ENN82744.1"/>
    </source>
</evidence>
<gene>
    <name evidence="1" type="ORF">YQE_00888</name>
</gene>
<protein>
    <submittedName>
        <fullName evidence="1">Uncharacterized protein</fullName>
    </submittedName>
</protein>
<sequence>MEDGGSSLQKAGGTTQLSTFSGFGSD</sequence>
<proteinExistence type="predicted"/>
<organism evidence="1">
    <name type="scientific">Dendroctonus ponderosae</name>
    <name type="common">Mountain pine beetle</name>
    <dbReference type="NCBI Taxonomy" id="77166"/>
    <lineage>
        <taxon>Eukaryota</taxon>
        <taxon>Metazoa</taxon>
        <taxon>Ecdysozoa</taxon>
        <taxon>Arthropoda</taxon>
        <taxon>Hexapoda</taxon>
        <taxon>Insecta</taxon>
        <taxon>Pterygota</taxon>
        <taxon>Neoptera</taxon>
        <taxon>Endopterygota</taxon>
        <taxon>Coleoptera</taxon>
        <taxon>Polyphaga</taxon>
        <taxon>Cucujiformia</taxon>
        <taxon>Curculionidae</taxon>
        <taxon>Scolytinae</taxon>
        <taxon>Dendroctonus</taxon>
    </lineage>
</organism>
<dbReference type="AlphaFoldDB" id="N6TQG4"/>